<proteinExistence type="predicted"/>
<evidence type="ECO:0000313" key="1">
    <source>
        <dbReference type="EMBL" id="EGC34387.1"/>
    </source>
</evidence>
<dbReference type="EMBL" id="GL871099">
    <property type="protein sequence ID" value="EGC34387.1"/>
    <property type="molecule type" value="Genomic_DNA"/>
</dbReference>
<dbReference type="OMA" id="PNSTINH"/>
<dbReference type="KEGG" id="dpp:DICPUDRAFT_98233"/>
<dbReference type="eggNOG" id="ENOG502RIBA">
    <property type="taxonomic scope" value="Eukaryota"/>
</dbReference>
<dbReference type="VEuPathDB" id="AmoebaDB:DICPUDRAFT_98233"/>
<dbReference type="Proteomes" id="UP000001064">
    <property type="component" value="Unassembled WGS sequence"/>
</dbReference>
<sequence>MNIFPDYIYSYIIKCILEFIYNKCKIKTHYYFKRYEFGGGTCSYNNQAIELSLVSKKWFSSIQKILSNEILNFKNFKVLKSFIENKEEPSEFKLIRSPQIMVFQSFSEFQIFRKRNSIKEFKKVLVKVPTNKVSHIILGKIDKFPPNCVFNLTIILQDFKETHLNFGSSYRDYLCSGEVNCINRIKLGGIEDQYIKYILKLNPRSVSYFPNFIYLDRENVNTSAFFEDSNSLESFKVNNSVQIEPIDLASLSLKSKLKSITVPIAFHQIIRLSHNARNGIIEQHNNDDEEGGYSGSCIDIVSFRNNFTIESDWNLMVKVLSNNSTLKELSLYNVCGDTYDCLDEHYDTSLVSNGLASIITKNISIETLTLEGYNFIDSTLIKSLASNQTIKTLILSSSHEELIFNQVLNGANKTIRNVILKNNISSNDTFNHFKKLNHLELYSISFMNETIKSFNQTLEILKSSTNHQFNIKEINFYFSDSPPNQKGFNNKSINGILINVFFLKKEDIEWNYSDIDSDVGYSDE</sequence>
<evidence type="ECO:0000313" key="2">
    <source>
        <dbReference type="Proteomes" id="UP000001064"/>
    </source>
</evidence>
<dbReference type="RefSeq" id="XP_003289061.1">
    <property type="nucleotide sequence ID" value="XM_003289013.1"/>
</dbReference>
<accession>F0ZNR8</accession>
<dbReference type="GeneID" id="10499909"/>
<dbReference type="PANTHER" id="PTHR32423:SF65">
    <property type="entry name" value="F-BOX DOMAIN-CONTAINING PROTEIN"/>
    <property type="match status" value="1"/>
</dbReference>
<dbReference type="PANTHER" id="PTHR32423">
    <property type="entry name" value="SAP DOMAIN-CONTAINING PROTEIN-RELATED"/>
    <property type="match status" value="1"/>
</dbReference>
<keyword evidence="2" id="KW-1185">Reference proteome</keyword>
<protein>
    <submittedName>
        <fullName evidence="1">Expressed protein</fullName>
    </submittedName>
</protein>
<dbReference type="InParanoid" id="F0ZNR8"/>
<gene>
    <name evidence="1" type="ORF">DICPUDRAFT_98233</name>
</gene>
<name>F0ZNR8_DICPU</name>
<reference evidence="2" key="1">
    <citation type="journal article" date="2011" name="Genome Biol.">
        <title>Comparative genomics of the social amoebae Dictyostelium discoideum and Dictyostelium purpureum.</title>
        <authorList>
            <consortium name="US DOE Joint Genome Institute (JGI-PGF)"/>
            <person name="Sucgang R."/>
            <person name="Kuo A."/>
            <person name="Tian X."/>
            <person name="Salerno W."/>
            <person name="Parikh A."/>
            <person name="Feasley C.L."/>
            <person name="Dalin E."/>
            <person name="Tu H."/>
            <person name="Huang E."/>
            <person name="Barry K."/>
            <person name="Lindquist E."/>
            <person name="Shapiro H."/>
            <person name="Bruce D."/>
            <person name="Schmutz J."/>
            <person name="Salamov A."/>
            <person name="Fey P."/>
            <person name="Gaudet P."/>
            <person name="Anjard C."/>
            <person name="Babu M.M."/>
            <person name="Basu S."/>
            <person name="Bushmanova Y."/>
            <person name="van der Wel H."/>
            <person name="Katoh-Kurasawa M."/>
            <person name="Dinh C."/>
            <person name="Coutinho P.M."/>
            <person name="Saito T."/>
            <person name="Elias M."/>
            <person name="Schaap P."/>
            <person name="Kay R.R."/>
            <person name="Henrissat B."/>
            <person name="Eichinger L."/>
            <person name="Rivero F."/>
            <person name="Putnam N.H."/>
            <person name="West C.M."/>
            <person name="Loomis W.F."/>
            <person name="Chisholm R.L."/>
            <person name="Shaulsky G."/>
            <person name="Strassmann J.E."/>
            <person name="Queller D.C."/>
            <person name="Kuspa A."/>
            <person name="Grigoriev I.V."/>
        </authorList>
    </citation>
    <scope>NUCLEOTIDE SEQUENCE [LARGE SCALE GENOMIC DNA]</scope>
    <source>
        <strain evidence="2">QSDP1</strain>
    </source>
</reference>
<dbReference type="AlphaFoldDB" id="F0ZNR8"/>
<organism evidence="1 2">
    <name type="scientific">Dictyostelium purpureum</name>
    <name type="common">Slime mold</name>
    <dbReference type="NCBI Taxonomy" id="5786"/>
    <lineage>
        <taxon>Eukaryota</taxon>
        <taxon>Amoebozoa</taxon>
        <taxon>Evosea</taxon>
        <taxon>Eumycetozoa</taxon>
        <taxon>Dictyostelia</taxon>
        <taxon>Dictyosteliales</taxon>
        <taxon>Dictyosteliaceae</taxon>
        <taxon>Dictyostelium</taxon>
    </lineage>
</organism>